<dbReference type="Pfam" id="PF16859">
    <property type="entry name" value="TetR_C_11"/>
    <property type="match status" value="1"/>
</dbReference>
<dbReference type="SUPFAM" id="SSF46689">
    <property type="entry name" value="Homeodomain-like"/>
    <property type="match status" value="1"/>
</dbReference>
<evidence type="ECO:0000259" key="5">
    <source>
        <dbReference type="PROSITE" id="PS50977"/>
    </source>
</evidence>
<evidence type="ECO:0000256" key="4">
    <source>
        <dbReference type="PROSITE-ProRule" id="PRU00335"/>
    </source>
</evidence>
<evidence type="ECO:0000256" key="1">
    <source>
        <dbReference type="ARBA" id="ARBA00023015"/>
    </source>
</evidence>
<protein>
    <submittedName>
        <fullName evidence="6">TetR/AcrR family transcriptional regulator</fullName>
    </submittedName>
</protein>
<dbReference type="GO" id="GO:0000976">
    <property type="term" value="F:transcription cis-regulatory region binding"/>
    <property type="evidence" value="ECO:0007669"/>
    <property type="project" value="TreeGrafter"/>
</dbReference>
<keyword evidence="2 4" id="KW-0238">DNA-binding</keyword>
<dbReference type="PANTHER" id="PTHR30055:SF148">
    <property type="entry name" value="TETR-FAMILY TRANSCRIPTIONAL REGULATOR"/>
    <property type="match status" value="1"/>
</dbReference>
<dbReference type="AlphaFoldDB" id="A0A5C5R5H1"/>
<reference evidence="6 7" key="1">
    <citation type="submission" date="2019-06" db="EMBL/GenBank/DDBJ databases">
        <title>Tsukamurella conjunctivitidis sp. nov., Tsukamurella assacharolytica sp. nov. and Tsukamurella sputae sp. nov. isolated from patients with conjunctivitis, bacteraemia (lymphoma) and respiratory infection (sputum) in Hong Kong.</title>
        <authorList>
            <person name="Teng J.L.L."/>
            <person name="Lee H.H."/>
            <person name="Fong J.Y.H."/>
            <person name="Fok K.M.N."/>
            <person name="Lau S.K.P."/>
            <person name="Woo P.C.Y."/>
        </authorList>
    </citation>
    <scope>NUCLEOTIDE SEQUENCE [LARGE SCALE GENOMIC DNA]</scope>
    <source>
        <strain evidence="6 7">HKU71</strain>
    </source>
</reference>
<name>A0A5C5R5H1_9ACTN</name>
<evidence type="ECO:0000313" key="6">
    <source>
        <dbReference type="EMBL" id="TWS18437.1"/>
    </source>
</evidence>
<comment type="caution">
    <text evidence="6">The sequence shown here is derived from an EMBL/GenBank/DDBJ whole genome shotgun (WGS) entry which is preliminary data.</text>
</comment>
<evidence type="ECO:0000256" key="2">
    <source>
        <dbReference type="ARBA" id="ARBA00023125"/>
    </source>
</evidence>
<evidence type="ECO:0000313" key="7">
    <source>
        <dbReference type="Proteomes" id="UP000317291"/>
    </source>
</evidence>
<feature type="domain" description="HTH tetR-type" evidence="5">
    <location>
        <begin position="60"/>
        <end position="120"/>
    </location>
</feature>
<dbReference type="PROSITE" id="PS50977">
    <property type="entry name" value="HTH_TETR_2"/>
    <property type="match status" value="1"/>
</dbReference>
<feature type="DNA-binding region" description="H-T-H motif" evidence="4">
    <location>
        <begin position="83"/>
        <end position="102"/>
    </location>
</feature>
<dbReference type="Gene3D" id="1.10.10.60">
    <property type="entry name" value="Homeodomain-like"/>
    <property type="match status" value="1"/>
</dbReference>
<keyword evidence="3" id="KW-0804">Transcription</keyword>
<dbReference type="InterPro" id="IPR001647">
    <property type="entry name" value="HTH_TetR"/>
</dbReference>
<dbReference type="InterPro" id="IPR009057">
    <property type="entry name" value="Homeodomain-like_sf"/>
</dbReference>
<dbReference type="InterPro" id="IPR036271">
    <property type="entry name" value="Tet_transcr_reg_TetR-rel_C_sf"/>
</dbReference>
<dbReference type="GO" id="GO:0003700">
    <property type="term" value="F:DNA-binding transcription factor activity"/>
    <property type="evidence" value="ECO:0007669"/>
    <property type="project" value="TreeGrafter"/>
</dbReference>
<dbReference type="PANTHER" id="PTHR30055">
    <property type="entry name" value="HTH-TYPE TRANSCRIPTIONAL REGULATOR RUTR"/>
    <property type="match status" value="1"/>
</dbReference>
<dbReference type="InterPro" id="IPR050109">
    <property type="entry name" value="HTH-type_TetR-like_transc_reg"/>
</dbReference>
<proteinExistence type="predicted"/>
<gene>
    <name evidence="6" type="ORF">FK529_15155</name>
</gene>
<dbReference type="Proteomes" id="UP000317291">
    <property type="component" value="Unassembled WGS sequence"/>
</dbReference>
<dbReference type="InterPro" id="IPR011075">
    <property type="entry name" value="TetR_C"/>
</dbReference>
<keyword evidence="7" id="KW-1185">Reference proteome</keyword>
<keyword evidence="1" id="KW-0805">Transcription regulation</keyword>
<dbReference type="EMBL" id="VIGW01000009">
    <property type="protein sequence ID" value="TWS18437.1"/>
    <property type="molecule type" value="Genomic_DNA"/>
</dbReference>
<organism evidence="6 7">
    <name type="scientific">Tsukamurella asaccharolytica</name>
    <dbReference type="NCBI Taxonomy" id="2592067"/>
    <lineage>
        <taxon>Bacteria</taxon>
        <taxon>Bacillati</taxon>
        <taxon>Actinomycetota</taxon>
        <taxon>Actinomycetes</taxon>
        <taxon>Mycobacteriales</taxon>
        <taxon>Tsukamurellaceae</taxon>
        <taxon>Tsukamurella</taxon>
    </lineage>
</organism>
<accession>A0A5C5R5H1</accession>
<evidence type="ECO:0000256" key="3">
    <source>
        <dbReference type="ARBA" id="ARBA00023163"/>
    </source>
</evidence>
<dbReference type="Gene3D" id="1.10.357.10">
    <property type="entry name" value="Tetracycline Repressor, domain 2"/>
    <property type="match status" value="1"/>
</dbReference>
<sequence>MSRRSTVRCERLAESKSWCELARDRSSENARVFAVSMQNPPSPEYIVYRKSRNTGRPKDPGLESRVYACVLDHYAKNGLNALSFSSVARDASVGKAALYARWASVEDLLIDALESVTELPEQVMTGSARDEMLSVAISLWRHYASTLGMISVRINLDAGSSPRLRQPYRKFVSGYRSVLIAVVRRGQEAGQIDRAVDPIVAIDMIVGAVMLHAMFTPSRPGISAEDADSLVANIVDTAFGGLANS</sequence>
<dbReference type="SUPFAM" id="SSF48498">
    <property type="entry name" value="Tetracyclin repressor-like, C-terminal domain"/>
    <property type="match status" value="1"/>
</dbReference>